<accession>A0A2H3NIM4</accession>
<evidence type="ECO:0000313" key="3">
    <source>
        <dbReference type="Proteomes" id="UP000221024"/>
    </source>
</evidence>
<evidence type="ECO:0008006" key="4">
    <source>
        <dbReference type="Google" id="ProtNLM"/>
    </source>
</evidence>
<feature type="chain" id="PRO_5013863935" description="Dystroglycan-type cadherin-like domain-containing protein" evidence="1">
    <location>
        <begin position="28"/>
        <end position="136"/>
    </location>
</feature>
<reference evidence="2 3" key="1">
    <citation type="submission" date="2017-10" db="EMBL/GenBank/DDBJ databases">
        <title>Draft genome of Longimonas halophila.</title>
        <authorList>
            <person name="Goh K.M."/>
            <person name="Shamsir M.S."/>
            <person name="Lim S.W."/>
        </authorList>
    </citation>
    <scope>NUCLEOTIDE SEQUENCE [LARGE SCALE GENOMIC DNA]</scope>
    <source>
        <strain evidence="2 3">KCTC 42399</strain>
    </source>
</reference>
<name>A0A2H3NIM4_9BACT</name>
<sequence>MTTFPDLRQPTARWMLPLLLASLVLFAACGDDGVSPRVIEPPTVEAPIDNQDVLADSEAFTVDLSAVFGDDDGSLSYSASTSNADVATAAVSEATLTVTPVGGGTAEITVTASNDAGAANAQFTIQVNLPDPPTRP</sequence>
<dbReference type="InterPro" id="IPR013783">
    <property type="entry name" value="Ig-like_fold"/>
</dbReference>
<proteinExistence type="predicted"/>
<dbReference type="RefSeq" id="WP_098063158.1">
    <property type="nucleotide sequence ID" value="NZ_PDEP01000015.1"/>
</dbReference>
<dbReference type="AlphaFoldDB" id="A0A2H3NIM4"/>
<evidence type="ECO:0000313" key="2">
    <source>
        <dbReference type="EMBL" id="PEN05208.1"/>
    </source>
</evidence>
<gene>
    <name evidence="2" type="ORF">CRI93_13425</name>
</gene>
<keyword evidence="1" id="KW-0732">Signal</keyword>
<dbReference type="Proteomes" id="UP000221024">
    <property type="component" value="Unassembled WGS sequence"/>
</dbReference>
<protein>
    <recommendedName>
        <fullName evidence="4">Dystroglycan-type cadherin-like domain-containing protein</fullName>
    </recommendedName>
</protein>
<comment type="caution">
    <text evidence="2">The sequence shown here is derived from an EMBL/GenBank/DDBJ whole genome shotgun (WGS) entry which is preliminary data.</text>
</comment>
<organism evidence="2 3">
    <name type="scientific">Longimonas halophila</name>
    <dbReference type="NCBI Taxonomy" id="1469170"/>
    <lineage>
        <taxon>Bacteria</taxon>
        <taxon>Pseudomonadati</taxon>
        <taxon>Rhodothermota</taxon>
        <taxon>Rhodothermia</taxon>
        <taxon>Rhodothermales</taxon>
        <taxon>Salisaetaceae</taxon>
        <taxon>Longimonas</taxon>
    </lineage>
</organism>
<keyword evidence="3" id="KW-1185">Reference proteome</keyword>
<dbReference type="Gene3D" id="2.60.40.10">
    <property type="entry name" value="Immunoglobulins"/>
    <property type="match status" value="1"/>
</dbReference>
<evidence type="ECO:0000256" key="1">
    <source>
        <dbReference type="SAM" id="SignalP"/>
    </source>
</evidence>
<feature type="signal peptide" evidence="1">
    <location>
        <begin position="1"/>
        <end position="27"/>
    </location>
</feature>
<dbReference type="EMBL" id="PDEP01000015">
    <property type="protein sequence ID" value="PEN05208.1"/>
    <property type="molecule type" value="Genomic_DNA"/>
</dbReference>